<name>A0A427AUE0_ENSVE</name>
<evidence type="ECO:0008006" key="3">
    <source>
        <dbReference type="Google" id="ProtNLM"/>
    </source>
</evidence>
<organism evidence="1 2">
    <name type="scientific">Ensete ventricosum</name>
    <name type="common">Abyssinian banana</name>
    <name type="synonym">Musa ensete</name>
    <dbReference type="NCBI Taxonomy" id="4639"/>
    <lineage>
        <taxon>Eukaryota</taxon>
        <taxon>Viridiplantae</taxon>
        <taxon>Streptophyta</taxon>
        <taxon>Embryophyta</taxon>
        <taxon>Tracheophyta</taxon>
        <taxon>Spermatophyta</taxon>
        <taxon>Magnoliopsida</taxon>
        <taxon>Liliopsida</taxon>
        <taxon>Zingiberales</taxon>
        <taxon>Musaceae</taxon>
        <taxon>Ensete</taxon>
    </lineage>
</organism>
<proteinExistence type="predicted"/>
<sequence>MLNRDTRHEQRTACPKSLSQSLSPLLESSAASPSRSSSLFPLDFEGFHRLLSPFISLVDPNPVTRFDRSRVVVVREKPFAKNDAAAEAQAAAGFDAASPPTPAAASAAAAAVPLPPPWPLGCSSGLLPLPALDYPLRTIVGTCGFVVIVYAYHSELTLQSSFGFVDYYDRRSAALAIVTLNGRQL</sequence>
<dbReference type="Proteomes" id="UP000287651">
    <property type="component" value="Unassembled WGS sequence"/>
</dbReference>
<comment type="caution">
    <text evidence="1">The sequence shown here is derived from an EMBL/GenBank/DDBJ whole genome shotgun (WGS) entry which is preliminary data.</text>
</comment>
<protein>
    <recommendedName>
        <fullName evidence="3">RRM domain-containing protein</fullName>
    </recommendedName>
</protein>
<evidence type="ECO:0000313" key="1">
    <source>
        <dbReference type="EMBL" id="RRT79868.1"/>
    </source>
</evidence>
<gene>
    <name evidence="1" type="ORF">B296_00018112</name>
</gene>
<dbReference type="InterPro" id="IPR035979">
    <property type="entry name" value="RBD_domain_sf"/>
</dbReference>
<reference evidence="1 2" key="1">
    <citation type="journal article" date="2014" name="Agronomy (Basel)">
        <title>A Draft Genome Sequence for Ensete ventricosum, the Drought-Tolerant Tree Against Hunger.</title>
        <authorList>
            <person name="Harrison J."/>
            <person name="Moore K.A."/>
            <person name="Paszkiewicz K."/>
            <person name="Jones T."/>
            <person name="Grant M."/>
            <person name="Ambacheew D."/>
            <person name="Muzemil S."/>
            <person name="Studholme D.J."/>
        </authorList>
    </citation>
    <scope>NUCLEOTIDE SEQUENCE [LARGE SCALE GENOMIC DNA]</scope>
</reference>
<dbReference type="SUPFAM" id="SSF54928">
    <property type="entry name" value="RNA-binding domain, RBD"/>
    <property type="match status" value="1"/>
</dbReference>
<accession>A0A427AUE0</accession>
<dbReference type="AlphaFoldDB" id="A0A427AUE0"/>
<dbReference type="EMBL" id="AMZH03001292">
    <property type="protein sequence ID" value="RRT79868.1"/>
    <property type="molecule type" value="Genomic_DNA"/>
</dbReference>
<evidence type="ECO:0000313" key="2">
    <source>
        <dbReference type="Proteomes" id="UP000287651"/>
    </source>
</evidence>
<dbReference type="GO" id="GO:0003676">
    <property type="term" value="F:nucleic acid binding"/>
    <property type="evidence" value="ECO:0007669"/>
    <property type="project" value="InterPro"/>
</dbReference>